<sequence>MGIKIISTALCLFFSTIITAQTESVILKKYALHNCLSNNYKNTDPSFISHDYSVSYMFQIKNADYNKLNLLDKYIEKTTSDYYKMGITENLEDSKANYIFWYCMDFYESNELDSYIKKLVGVTSKKKTKK</sequence>
<dbReference type="Proteomes" id="UP000445309">
    <property type="component" value="Unassembled WGS sequence"/>
</dbReference>
<evidence type="ECO:0000313" key="3">
    <source>
        <dbReference type="Proteomes" id="UP000445309"/>
    </source>
</evidence>
<protein>
    <submittedName>
        <fullName evidence="2">Uncharacterized protein</fullName>
    </submittedName>
</protein>
<accession>A0A6N4XPK4</accession>
<feature type="chain" id="PRO_5026919019" evidence="1">
    <location>
        <begin position="21"/>
        <end position="130"/>
    </location>
</feature>
<dbReference type="AlphaFoldDB" id="A0A6N4XPK4"/>
<dbReference type="InterPro" id="IPR038314">
    <property type="entry name" value="T6SS_sf"/>
</dbReference>
<keyword evidence="1" id="KW-0732">Signal</keyword>
<dbReference type="EMBL" id="CACVBY010000011">
    <property type="protein sequence ID" value="CAA7386515.1"/>
    <property type="molecule type" value="Genomic_DNA"/>
</dbReference>
<evidence type="ECO:0000313" key="2">
    <source>
        <dbReference type="EMBL" id="CAA7386515.1"/>
    </source>
</evidence>
<evidence type="ECO:0000256" key="1">
    <source>
        <dbReference type="SAM" id="SignalP"/>
    </source>
</evidence>
<gene>
    <name evidence="2" type="ORF">CHRY9393_00811</name>
</gene>
<dbReference type="Gene3D" id="1.20.120.1620">
    <property type="match status" value="1"/>
</dbReference>
<proteinExistence type="predicted"/>
<organism evidence="2 3">
    <name type="scientific">Chryseobacterium fistulae</name>
    <dbReference type="NCBI Taxonomy" id="2675058"/>
    <lineage>
        <taxon>Bacteria</taxon>
        <taxon>Pseudomonadati</taxon>
        <taxon>Bacteroidota</taxon>
        <taxon>Flavobacteriia</taxon>
        <taxon>Flavobacteriales</taxon>
        <taxon>Weeksellaceae</taxon>
        <taxon>Chryseobacterium group</taxon>
        <taxon>Chryseobacterium</taxon>
    </lineage>
</organism>
<feature type="signal peptide" evidence="1">
    <location>
        <begin position="1"/>
        <end position="20"/>
    </location>
</feature>
<dbReference type="RefSeq" id="WP_162072165.1">
    <property type="nucleotide sequence ID" value="NZ_CACVBY010000011.1"/>
</dbReference>
<reference evidence="2 3" key="1">
    <citation type="submission" date="2020-01" db="EMBL/GenBank/DDBJ databases">
        <authorList>
            <person name="Rodrigo-Torres L."/>
            <person name="Arahal R. D."/>
            <person name="Lucena T."/>
        </authorList>
    </citation>
    <scope>NUCLEOTIDE SEQUENCE [LARGE SCALE GENOMIC DNA]</scope>
    <source>
        <strain evidence="2 3">CECT 9393</strain>
    </source>
</reference>
<name>A0A6N4XPK4_9FLAO</name>
<keyword evidence="3" id="KW-1185">Reference proteome</keyword>